<organism evidence="1 2">
    <name type="scientific">Leptospira kobayashii</name>
    <dbReference type="NCBI Taxonomy" id="1917830"/>
    <lineage>
        <taxon>Bacteria</taxon>
        <taxon>Pseudomonadati</taxon>
        <taxon>Spirochaetota</taxon>
        <taxon>Spirochaetia</taxon>
        <taxon>Leptospirales</taxon>
        <taxon>Leptospiraceae</taxon>
        <taxon>Leptospira</taxon>
    </lineage>
</organism>
<protein>
    <recommendedName>
        <fullName evidence="3">Lipoprotein</fullName>
    </recommendedName>
</protein>
<evidence type="ECO:0008006" key="3">
    <source>
        <dbReference type="Google" id="ProtNLM"/>
    </source>
</evidence>
<dbReference type="EMBL" id="AP025028">
    <property type="protein sequence ID" value="BDA77969.1"/>
    <property type="molecule type" value="Genomic_DNA"/>
</dbReference>
<keyword evidence="2" id="KW-1185">Reference proteome</keyword>
<name>A0ABM7UHC0_9LEPT</name>
<proteinExistence type="predicted"/>
<sequence>MTRRFAACGILALFIVNCQHNRITFNKEAKPGKTFERSFDFYVAGLFPKRTIEYSELCENEKIFQLHYYRTFSDGLFHLFTLSIYSPKTLEVVCEAALNHIHSEKGFSSNASSFAKIKNIEETKDEVQQINVSHSREFF</sequence>
<gene>
    <name evidence="1" type="ORF">LPTSP3_g08990</name>
</gene>
<evidence type="ECO:0000313" key="1">
    <source>
        <dbReference type="EMBL" id="BDA77969.1"/>
    </source>
</evidence>
<dbReference type="RefSeq" id="WP_109018653.1">
    <property type="nucleotide sequence ID" value="NZ_AP025028.1"/>
</dbReference>
<dbReference type="InterPro" id="IPR010438">
    <property type="entry name" value="Lambda_Bor"/>
</dbReference>
<dbReference type="Proteomes" id="UP000245263">
    <property type="component" value="Chromosome 1"/>
</dbReference>
<evidence type="ECO:0000313" key="2">
    <source>
        <dbReference type="Proteomes" id="UP000245263"/>
    </source>
</evidence>
<reference evidence="1 2" key="1">
    <citation type="submission" date="2021-08" db="EMBL/GenBank/DDBJ databases">
        <title>Complete genome sequence of Leptospira kobayashii strain E30.</title>
        <authorList>
            <person name="Nakao R."/>
            <person name="Nakamura S."/>
            <person name="Masuzawa T."/>
            <person name="Koizumi N."/>
        </authorList>
    </citation>
    <scope>NUCLEOTIDE SEQUENCE [LARGE SCALE GENOMIC DNA]</scope>
    <source>
        <strain evidence="1 2">E30</strain>
    </source>
</reference>
<dbReference type="Pfam" id="PF06291">
    <property type="entry name" value="Lambda_Bor"/>
    <property type="match status" value="1"/>
</dbReference>
<accession>A0ABM7UHC0</accession>